<feature type="domain" description="RdRp catalytic" evidence="8">
    <location>
        <begin position="1147"/>
        <end position="1321"/>
    </location>
</feature>
<reference evidence="9" key="1">
    <citation type="journal article" date="2023" name="Front. Cell. Infect. Microbiol.">
        <title>Virome Analysis of an Ectomycorrhizal Fungus Suillus luteus Revealing Potential Evolutionary Implications.</title>
        <authorList>
            <person name="Liu H."/>
            <person name="Zhang Y."/>
            <person name="Liu Y."/>
            <person name="Xiao J."/>
            <person name="Huang Z."/>
            <person name="Li Y."/>
            <person name="Li H."/>
            <person name="Li P."/>
        </authorList>
    </citation>
    <scope>NUCLEOTIDE SEQUENCE</scope>
    <source>
        <strain evidence="9">SlaBV1</strain>
    </source>
</reference>
<accession>A0AA49X794</accession>
<name>A0AA49X794_9VIRU</name>
<evidence type="ECO:0000313" key="9">
    <source>
        <dbReference type="EMBL" id="WLK77440.1"/>
    </source>
</evidence>
<evidence type="ECO:0000259" key="8">
    <source>
        <dbReference type="PROSITE" id="PS50525"/>
    </source>
</evidence>
<dbReference type="EMBL" id="OQ862564">
    <property type="protein sequence ID" value="WLK77440.1"/>
    <property type="molecule type" value="Genomic_RNA"/>
</dbReference>
<evidence type="ECO:0000256" key="5">
    <source>
        <dbReference type="ARBA" id="ARBA00030436"/>
    </source>
</evidence>
<dbReference type="GO" id="GO:0003968">
    <property type="term" value="F:RNA-directed RNA polymerase activity"/>
    <property type="evidence" value="ECO:0007669"/>
    <property type="project" value="UniProtKB-KW"/>
</dbReference>
<dbReference type="GO" id="GO:0006351">
    <property type="term" value="P:DNA-templated transcription"/>
    <property type="evidence" value="ECO:0007669"/>
    <property type="project" value="InterPro"/>
</dbReference>
<dbReference type="InterPro" id="IPR007099">
    <property type="entry name" value="RNA-dir_pol_NSvirus"/>
</dbReference>
<proteinExistence type="predicted"/>
<keyword evidence="9" id="KW-0696">RNA-directed RNA polymerase</keyword>
<evidence type="ECO:0000256" key="7">
    <source>
        <dbReference type="SAM" id="MobiDB-lite"/>
    </source>
</evidence>
<keyword evidence="9" id="KW-0548">Nucleotidyltransferase</keyword>
<organism evidence="9">
    <name type="scientific">Suillus luteus associated bunya-like virus 1</name>
    <dbReference type="NCBI Taxonomy" id="3067796"/>
    <lineage>
        <taxon>Viruses</taxon>
        <taxon>Riboviria</taxon>
        <taxon>Orthornavirae</taxon>
        <taxon>Negarnaviricota</taxon>
        <taxon>Polyploviricotina</taxon>
        <taxon>Ellioviricetes</taxon>
        <taxon>Bunyavirales</taxon>
    </lineage>
</organism>
<evidence type="ECO:0000256" key="2">
    <source>
        <dbReference type="ARBA" id="ARBA00018602"/>
    </source>
</evidence>
<feature type="region of interest" description="Disordered" evidence="7">
    <location>
        <begin position="984"/>
        <end position="1003"/>
    </location>
</feature>
<keyword evidence="3" id="KW-0808">Transferase</keyword>
<evidence type="ECO:0000256" key="3">
    <source>
        <dbReference type="ARBA" id="ARBA00022679"/>
    </source>
</evidence>
<dbReference type="Pfam" id="PF04196">
    <property type="entry name" value="Bunya_RdRp"/>
    <property type="match status" value="1"/>
</dbReference>
<protein>
    <recommendedName>
        <fullName evidence="2">RNA-directed RNA polymerase L</fullName>
        <ecNumber evidence="1">2.7.7.48</ecNumber>
    </recommendedName>
    <alternativeName>
        <fullName evidence="4">Large structural protein</fullName>
    </alternativeName>
    <alternativeName>
        <fullName evidence="6">Replicase</fullName>
    </alternativeName>
    <alternativeName>
        <fullName evidence="5">Transcriptase</fullName>
    </alternativeName>
</protein>
<evidence type="ECO:0000256" key="6">
    <source>
        <dbReference type="ARBA" id="ARBA00031012"/>
    </source>
</evidence>
<dbReference type="EC" id="2.7.7.48" evidence="1"/>
<evidence type="ECO:0000256" key="4">
    <source>
        <dbReference type="ARBA" id="ARBA00030285"/>
    </source>
</evidence>
<dbReference type="GO" id="GO:0039694">
    <property type="term" value="P:viral RNA genome replication"/>
    <property type="evidence" value="ECO:0007669"/>
    <property type="project" value="InterPro"/>
</dbReference>
<dbReference type="PROSITE" id="PS50525">
    <property type="entry name" value="RDRP_SSRNA_NEG_SEG"/>
    <property type="match status" value="1"/>
</dbReference>
<sequence>MSCQSILQNYYEFLDTLIDINMSNENEVLESLKLSYKIRHNAFHHILAYLVTNDFGLFREKRVDQSFETLREIPNDIARLTPDMIIKINKFDEICGDNVPIEAIKSIIITDISISRTSNLSTENKQAKYKKIKDFLEGIGYARKLTFEVNIAVVAVSPDLSDLEREVYSFLRRVGKEDEVNNFPFADFRLLLNSLTGVQSRLKDNINNEHLINAFFSQEFGTKDGNDEDLFEDILKTRLPKLNDFYLKNITKRNNVTSEYLSELTHELDKQHNDYSDDDGSKLNYWAGIYSRLLEDDDIVKKFSEKDTLPDKVYKAAKELDCQAKKYSSKKIRPSHHIYTPLDKEILITGNEEIDNVNIFDKKEQNQILRMLRIFKKIQGNHPGLKFIHKISESFDKIIASDTFLAQRTMFDNNQWLNEGFDSKLHEEYHQYRERCIQNRTPVESILNYNKRYKLDRHATSLPNEGEVRFYKQKMLKLPHNFLDEDSIAWWEKGHSGKKDQRKVDQKKEEYSCNFEHSEYVDRFLTYLTFKNDENADDIRRGGMHLGKHDDTSRKKAHTLFYNFCMANNDLDTNSLNFYKDEMRKNFKPMLELLEYTNGYAYLLTQTLMAEQLMHYTQFSLPSNTYSFFTTGMHNVLGIVNNSYHDAGKDVGKAFMFIGYYADDIWDNPLFGNIQVFNAGFNGCQKKFFITNWRRLETFKLTFLKDQFCSVLSTSMNSLLRYKGILVGYSYMYNPEEYVFDIVKHHFSLKVLVSLTSNQKIAEMLSDMRYAIMASFSDFSEIEKLVLDKFSPKYSTVMEAWIGSRVVNLAKQIEDFTDKENIRTFFKQPIFVHGKRRDDSIGGKFELPSIWTGVIITDLQDLLDDMFIYVHTLKEPSNIHHENIKAIETILEYQDKYHNLSEKRKKGDLRTFDEIKDFLMSENPIGHISDVVKLSCNKTMSTLKGFDLNLRAKKHFFEKVASITSTKAAIPEYEREIIDLKEKKKTKKEKRRKKDDNIVGNSSNQLGLEKENYVKDYGKIHKVNVSPQLPRNIITDVAKESFLPGNNRSKVHDCLLDVLENNIDLSTVFDVGEWNIVSNNARVVSDICIKAQYGAKREFYVINVGAKCNARILENVFSEICKSLPNEMISVPGDKKMLVMQDYINNALTKKGSDQQVIFVNGDCTKWSAAETMECFMSLAYGLKGFLDNEVIKYLLTTICMWSNKNITIPTSILQNTFFTIKGKTDYLKLKSPVIESDQNFLQGMFNYMSSFKAVCSSNFTKELWKKIFPKSKLEMEHLEHSDDYSLLIVSNDIQEVKKFRTLHRMIMKSHGFNDSVKKTNTQRFLMEFISLVSLNGHMTYPHIKKLKECGMNLGCTGFRDDVDGAMSRVGEAVRVGSVMASAYFMQRSHLYNIARSYSLLPGQMNSIVTKIDDLFRLPVEFFGLPDTHPILSFLTKGLSNNYRILNYAQNDTKTIDLNLDGIRHTIDTLDLMKLLLKITLVGDKEKDVSSFDDFTTGLRLYHPGYLFDIENKLIKKIRSRVKMAPEESTEFWKKHMSYNFIKPQHRKLLVPWMRAMYYKHNFSLAYSRNSRSQITLRLSTFTSKNCLYFFADDLHINDNSKKNENISSIKGYYKLILESLCGGTTNLFDKMLNKSTLSNEFLEKQLKLVSLNCDASISTIYSLLDNSRSIYDKPHSRSTVATLTPVKVNWLTLNNKPDAIIEYIFNYDDFIVDNRMNKGLPSLESDKKRLQTLYGDFDEVMLKDINIIKSVYTDIILSQNKRNLCMTYTSNIQNIEDFVRTHLEFGSVYGIKYSLFTSGATESVNPHTGELFYKRLYTYTRNEYRLLIEDSALVFSLLKHGYKLEDEKIKRCLNNMKVNSIFDIDKNLTLKSDELWSEKTLNDLQVMNCSNNELKIFAFIKSYLKNDVQDIMDLINKDFSYSYLYFKPPQWSTVLCKEAVEFQYQNCLFKAFFLVNNDILVITNSRKKYLLADAYLIAQKLFNTIKLYELERGFGITSLSDINQNKTFREKPANTVDLLKTHYKIFKRMLLEYKIVGCFQYNDQLKATRFKYYENEGYTVFPETEKDEIVNLLNWISQSKFLYSDYLTDTKGAISDYINKKVSVDYDTMSVYNGRRKLFGLPLLACQQSNTTEVIGDFELNGLSLNWWLQDGRIRSLLQKEDISINKNEYDKMINFYIKDDRWMIHAETVKALIQLEKMPTKLLKQVPETIFSSIEERIVQNRRDLGVEIDAFTFLQSTLIKQEGIVDVEDKNSIRTIDTNVDNVGVREESDNINYEEFNMDELDDLLGDMGDVQFVEREDDSDNDADVEVERIIEQSEDSRDTSKDSLINFADFQYIQPVFLREGTVTFGATRTKTLLEEIGDPTRFLIQKMYGTNLQIDHLSAKEKIGLLYKLHQMLICCYVMSDIELFLTVTLINKLITNLKKSSEWRIADDFVCVIDEDNKFDFYLKYVGNLENEQEQLIVSRGGHIKFQRINRGLGSLSRGSVRQEIIDKIPANELEKYYLIPIQPERTLKMLDHCSEVFTIQNFLGVQILFNCYERLFKEPFVRTGFVLEILNELL</sequence>
<evidence type="ECO:0000256" key="1">
    <source>
        <dbReference type="ARBA" id="ARBA00012494"/>
    </source>
</evidence>
<feature type="compositionally biased region" description="Basic residues" evidence="7">
    <location>
        <begin position="984"/>
        <end position="993"/>
    </location>
</feature>
<dbReference type="InterPro" id="IPR007322">
    <property type="entry name" value="RNA_pol_bunyavir"/>
</dbReference>